<comment type="caution">
    <text evidence="1">The sequence shown here is derived from an EMBL/GenBank/DDBJ whole genome shotgun (WGS) entry which is preliminary data.</text>
</comment>
<proteinExistence type="predicted"/>
<evidence type="ECO:0000313" key="2">
    <source>
        <dbReference type="Proteomes" id="UP001164539"/>
    </source>
</evidence>
<evidence type="ECO:0000313" key="1">
    <source>
        <dbReference type="EMBL" id="KAJ4711772.1"/>
    </source>
</evidence>
<name>A0ACC1XK09_MELAZ</name>
<reference evidence="1 2" key="1">
    <citation type="journal article" date="2023" name="Science">
        <title>Complex scaffold remodeling in plant triterpene biosynthesis.</title>
        <authorList>
            <person name="De La Pena R."/>
            <person name="Hodgson H."/>
            <person name="Liu J.C."/>
            <person name="Stephenson M.J."/>
            <person name="Martin A.C."/>
            <person name="Owen C."/>
            <person name="Harkess A."/>
            <person name="Leebens-Mack J."/>
            <person name="Jimenez L.E."/>
            <person name="Osbourn A."/>
            <person name="Sattely E.S."/>
        </authorList>
    </citation>
    <scope>NUCLEOTIDE SEQUENCE [LARGE SCALE GENOMIC DNA]</scope>
    <source>
        <strain evidence="2">cv. JPN11</strain>
        <tissue evidence="1">Leaf</tissue>
    </source>
</reference>
<organism evidence="1 2">
    <name type="scientific">Melia azedarach</name>
    <name type="common">Chinaberry tree</name>
    <dbReference type="NCBI Taxonomy" id="155640"/>
    <lineage>
        <taxon>Eukaryota</taxon>
        <taxon>Viridiplantae</taxon>
        <taxon>Streptophyta</taxon>
        <taxon>Embryophyta</taxon>
        <taxon>Tracheophyta</taxon>
        <taxon>Spermatophyta</taxon>
        <taxon>Magnoliopsida</taxon>
        <taxon>eudicotyledons</taxon>
        <taxon>Gunneridae</taxon>
        <taxon>Pentapetalae</taxon>
        <taxon>rosids</taxon>
        <taxon>malvids</taxon>
        <taxon>Sapindales</taxon>
        <taxon>Meliaceae</taxon>
        <taxon>Melia</taxon>
    </lineage>
</organism>
<accession>A0ACC1XK09</accession>
<sequence>MALHNVALKMASGLSVKSIAIQLIKCFKLMTMMALHHLGGLLKTSDQRHEDNINYSPDHLDLNPTSYVVVTDGPYPSIITVSADVVTSMIKKTLPVVEYGKFLERVVGGDHVVGHSVSVSVAVCTVCLECIEKSQEIRELGNCSHVFHRECLDRWVDESQITCPLCRSMLLPVKGNGMILR</sequence>
<gene>
    <name evidence="1" type="ORF">OWV82_014128</name>
</gene>
<keyword evidence="2" id="KW-1185">Reference proteome</keyword>
<dbReference type="Proteomes" id="UP001164539">
    <property type="component" value="Chromosome 8"/>
</dbReference>
<protein>
    <submittedName>
        <fullName evidence="1">RING-H2 finger protein</fullName>
    </submittedName>
</protein>
<dbReference type="EMBL" id="CM051401">
    <property type="protein sequence ID" value="KAJ4711772.1"/>
    <property type="molecule type" value="Genomic_DNA"/>
</dbReference>